<dbReference type="InterPro" id="IPR029063">
    <property type="entry name" value="SAM-dependent_MTases_sf"/>
</dbReference>
<evidence type="ECO:0000256" key="4">
    <source>
        <dbReference type="ARBA" id="ARBA00022691"/>
    </source>
</evidence>
<dbReference type="PIRSF" id="PIRSF003085">
    <property type="entry name" value="CMAS"/>
    <property type="match status" value="1"/>
</dbReference>
<keyword evidence="4" id="KW-0949">S-adenosyl-L-methionine</keyword>
<dbReference type="PANTHER" id="PTHR43667">
    <property type="entry name" value="CYCLOPROPANE-FATTY-ACYL-PHOSPHOLIPID SYNTHASE"/>
    <property type="match status" value="1"/>
</dbReference>
<dbReference type="GO" id="GO:0008168">
    <property type="term" value="F:methyltransferase activity"/>
    <property type="evidence" value="ECO:0007669"/>
    <property type="project" value="UniProtKB-KW"/>
</dbReference>
<keyword evidence="8" id="KW-1185">Reference proteome</keyword>
<comment type="similarity">
    <text evidence="1">Belongs to the CFA/CMAS family.</text>
</comment>
<evidence type="ECO:0000256" key="1">
    <source>
        <dbReference type="ARBA" id="ARBA00010815"/>
    </source>
</evidence>
<organism evidence="7 8">
    <name type="scientific">Sphingorhabdus profundilacus</name>
    <dbReference type="NCBI Taxonomy" id="2509718"/>
    <lineage>
        <taxon>Bacteria</taxon>
        <taxon>Pseudomonadati</taxon>
        <taxon>Pseudomonadota</taxon>
        <taxon>Alphaproteobacteria</taxon>
        <taxon>Sphingomonadales</taxon>
        <taxon>Sphingomonadaceae</taxon>
        <taxon>Sphingorhabdus</taxon>
    </lineage>
</organism>
<dbReference type="RefSeq" id="WP_160353312.1">
    <property type="nucleotide sequence ID" value="NZ_SDWJ01000001.1"/>
</dbReference>
<evidence type="ECO:0000256" key="5">
    <source>
        <dbReference type="ARBA" id="ARBA00023098"/>
    </source>
</evidence>
<dbReference type="InterPro" id="IPR050723">
    <property type="entry name" value="CFA/CMAS"/>
</dbReference>
<evidence type="ECO:0000256" key="3">
    <source>
        <dbReference type="ARBA" id="ARBA00022679"/>
    </source>
</evidence>
<dbReference type="InterPro" id="IPR003333">
    <property type="entry name" value="CMAS"/>
</dbReference>
<comment type="caution">
    <text evidence="7">The sequence shown here is derived from an EMBL/GenBank/DDBJ whole genome shotgun (WGS) entry which is preliminary data.</text>
</comment>
<evidence type="ECO:0000256" key="2">
    <source>
        <dbReference type="ARBA" id="ARBA00022603"/>
    </source>
</evidence>
<keyword evidence="2 7" id="KW-0489">Methyltransferase</keyword>
<dbReference type="Proteomes" id="UP000471147">
    <property type="component" value="Unassembled WGS sequence"/>
</dbReference>
<gene>
    <name evidence="7" type="ORF">EUU23_06935</name>
</gene>
<dbReference type="OrthoDB" id="9782855at2"/>
<name>A0A6I4LX39_9SPHN</name>
<dbReference type="GO" id="GO:0032259">
    <property type="term" value="P:methylation"/>
    <property type="evidence" value="ECO:0007669"/>
    <property type="project" value="UniProtKB-KW"/>
</dbReference>
<dbReference type="AlphaFoldDB" id="A0A6I4LX39"/>
<dbReference type="Pfam" id="PF02353">
    <property type="entry name" value="CMAS"/>
    <property type="match status" value="1"/>
</dbReference>
<evidence type="ECO:0000256" key="6">
    <source>
        <dbReference type="PIRSR" id="PIRSR003085-1"/>
    </source>
</evidence>
<evidence type="ECO:0000313" key="7">
    <source>
        <dbReference type="EMBL" id="MVZ97439.1"/>
    </source>
</evidence>
<keyword evidence="5" id="KW-0443">Lipid metabolism</keyword>
<protein>
    <submittedName>
        <fullName evidence="7">Class I SAM-dependent methyltransferase</fullName>
    </submittedName>
</protein>
<feature type="active site" evidence="6">
    <location>
        <position position="398"/>
    </location>
</feature>
<accession>A0A6I4LX39</accession>
<keyword evidence="3 7" id="KW-0808">Transferase</keyword>
<evidence type="ECO:0000313" key="8">
    <source>
        <dbReference type="Proteomes" id="UP000471147"/>
    </source>
</evidence>
<sequence length="417" mass="46439">MNAPDAKRGRHLTRAKGLRALTGGLFARGFDRIVDRIDRGFEFGTVEGVLPDGSVRIVGGRGPGPMAHITIHHWNALFRLVRGGSIGWYEAWAAGEWSSTDPVLIFDLFMRNRVKLGNVGRPSGLAKIVGKIVHRLRDNSRSGARRNIEAHYDLGNDFYAAWLDRSMTYSSALFAEPVSADEPLEAAQARKIETLLARLDLKPGDFLLEIGCGWGSLAEIAVEKHRVIYEGITLSATQKSYTNARLKMAPQASAELTDYRDVAGTFDAIASVEMVEAVGQRYWPDYLATLSRCLKPGGRAAIQYIRIEDDVFDAYAFGTDFIQHYIFPGGMLLSESRFRALANANGLSWQDQHDFGLHYAETLKRWRTRFDAAVEQGGLPSGFDEKFISLWRYYLMYCEGGFRGGGINVAQVTLVKQ</sequence>
<dbReference type="EMBL" id="SDWJ01000001">
    <property type="protein sequence ID" value="MVZ97439.1"/>
    <property type="molecule type" value="Genomic_DNA"/>
</dbReference>
<proteinExistence type="inferred from homology"/>
<reference evidence="7 8" key="1">
    <citation type="submission" date="2019-01" db="EMBL/GenBank/DDBJ databases">
        <title>Sphingorhabdus lacus sp.nov., isolated from an oligotrophic freshwater lake.</title>
        <authorList>
            <person name="Park M."/>
        </authorList>
    </citation>
    <scope>NUCLEOTIDE SEQUENCE [LARGE SCALE GENOMIC DNA]</scope>
    <source>
        <strain evidence="7 8">IMCC26285</strain>
    </source>
</reference>
<dbReference type="SUPFAM" id="SSF53335">
    <property type="entry name" value="S-adenosyl-L-methionine-dependent methyltransferases"/>
    <property type="match status" value="1"/>
</dbReference>
<dbReference type="Gene3D" id="3.40.50.150">
    <property type="entry name" value="Vaccinia Virus protein VP39"/>
    <property type="match status" value="1"/>
</dbReference>
<dbReference type="GO" id="GO:0008610">
    <property type="term" value="P:lipid biosynthetic process"/>
    <property type="evidence" value="ECO:0007669"/>
    <property type="project" value="InterPro"/>
</dbReference>
<dbReference type="PANTHER" id="PTHR43667:SF2">
    <property type="entry name" value="FATTY ACID C-METHYL TRANSFERASE"/>
    <property type="match status" value="1"/>
</dbReference>